<dbReference type="AlphaFoldDB" id="A0A9Q0E179"/>
<comment type="caution">
    <text evidence="1">The sequence shown here is derived from an EMBL/GenBank/DDBJ whole genome shotgun (WGS) entry which is preliminary data.</text>
</comment>
<proteinExistence type="predicted"/>
<dbReference type="OrthoDB" id="8195485at2759"/>
<name>A0A9Q0E179_9TELE</name>
<evidence type="ECO:0000313" key="1">
    <source>
        <dbReference type="EMBL" id="KAJ3599239.1"/>
    </source>
</evidence>
<reference evidence="1" key="1">
    <citation type="submission" date="2022-07" db="EMBL/GenBank/DDBJ databases">
        <title>Chromosome-level genome of Muraenolepis orangiensis.</title>
        <authorList>
            <person name="Kim J."/>
        </authorList>
    </citation>
    <scope>NUCLEOTIDE SEQUENCE</scope>
    <source>
        <strain evidence="1">KU_S4_2022</strain>
        <tissue evidence="1">Muscle</tissue>
    </source>
</reference>
<dbReference type="EMBL" id="JANIIK010000048">
    <property type="protein sequence ID" value="KAJ3599239.1"/>
    <property type="molecule type" value="Genomic_DNA"/>
</dbReference>
<dbReference type="Proteomes" id="UP001148018">
    <property type="component" value="Unassembled WGS sequence"/>
</dbReference>
<gene>
    <name evidence="1" type="ORF">NHX12_033202</name>
</gene>
<protein>
    <submittedName>
        <fullName evidence="1">Uncharacterized protein</fullName>
    </submittedName>
</protein>
<sequence length="131" mass="14266">MEKWDGSILDINATVRALGDKCQGLLGMDALSGCDPVSYPCLLPLSPTPVSYPCRKGKALKVLQGSPMYCLDTKLGEPDATHSDLKYTGTEFFLALYGQKKDKSMNTARYQSTVGGKSHLNLKSLLQLMSM</sequence>
<evidence type="ECO:0000313" key="2">
    <source>
        <dbReference type="Proteomes" id="UP001148018"/>
    </source>
</evidence>
<organism evidence="1 2">
    <name type="scientific">Muraenolepis orangiensis</name>
    <name type="common">Patagonian moray cod</name>
    <dbReference type="NCBI Taxonomy" id="630683"/>
    <lineage>
        <taxon>Eukaryota</taxon>
        <taxon>Metazoa</taxon>
        <taxon>Chordata</taxon>
        <taxon>Craniata</taxon>
        <taxon>Vertebrata</taxon>
        <taxon>Euteleostomi</taxon>
        <taxon>Actinopterygii</taxon>
        <taxon>Neopterygii</taxon>
        <taxon>Teleostei</taxon>
        <taxon>Neoteleostei</taxon>
        <taxon>Acanthomorphata</taxon>
        <taxon>Zeiogadaria</taxon>
        <taxon>Gadariae</taxon>
        <taxon>Gadiformes</taxon>
        <taxon>Muraenolepidoidei</taxon>
        <taxon>Muraenolepididae</taxon>
        <taxon>Muraenolepis</taxon>
    </lineage>
</organism>
<accession>A0A9Q0E179</accession>
<keyword evidence="2" id="KW-1185">Reference proteome</keyword>